<dbReference type="EMBL" id="CP151261">
    <property type="protein sequence ID" value="WZH42273.1"/>
    <property type="molecule type" value="Genomic_DNA"/>
</dbReference>
<feature type="domain" description="Heterokaryon incompatibility" evidence="1">
    <location>
        <begin position="220"/>
        <end position="377"/>
    </location>
</feature>
<evidence type="ECO:0000313" key="3">
    <source>
        <dbReference type="Proteomes" id="UP001489902"/>
    </source>
</evidence>
<dbReference type="Proteomes" id="UP001489902">
    <property type="component" value="Chromosome 2"/>
</dbReference>
<sequence length="755" mass="85662">MAMELCDTCRAFDIQAFDPVKYKVRGYKLLSAISAAESGCPFCSLLVKARFPHGRKHSTIATLSYWTEWIYLQVDEEWNRRSESQFNQINNNNSSPGSPLGLTRLLASSVSSAFLLFPKVIPLSPFQILADEGSPAAINGDVSGRLLNTETASDGHLQMLSCWLRQCQEDHEECRVSLSGSPLLNLEVTDLPNRCIEVTCNSDGARVLTLKETGGRRGKYITLTHRWIQPDTANASTIQSNYSERLQGRALDHLPRCFEDAFRIALKMDIPFVWIDSLCIIQDSPQDWTVEAARMAKYYQNSFFTVAGFGVTRETGLFTASGQELNANLVRLPYRDREGAQKGYFYVWQVDQSEVKALYEQEIAQSDLLSRGWIFQEWILSRRVICYTRTACFYQCQKFSPRTTMSNDVNLSILKDRNADLSFKNLFRLDLLTPRENIFDKWRFAVHTYSSLRLTKASADRLTALAGISEEFAKAITRSVEPDRHWYSFYLSGMWAGDIVVGLLWEMDGACSGQRLSGIPTWSWASVIHPVVWQQDHRRVLQEDPLAPSHKETGKFIGAKNTSVDEQMLASQNDLTEDADLKTRIIPVTQFVTPQFNTLVMQGKLLSVRVSGLFDSDSDLDIAATLSGYKIDSQHNLQTGFTPVPETRTREYWRKISLSQYPELLCGWASIDDLIASSNPILLDVLAFPLRKVTVDYPGFGLGYFWSRFQTYDVLLLRRIANGSSCFERIGVGRVFGQEIEEQLKLITEELLWLV</sequence>
<gene>
    <name evidence="2" type="ORF">QYS62_003264</name>
</gene>
<dbReference type="PANTHER" id="PTHR33112:SF16">
    <property type="entry name" value="HETEROKARYON INCOMPATIBILITY DOMAIN-CONTAINING PROTEIN"/>
    <property type="match status" value="1"/>
</dbReference>
<reference evidence="2 3" key="1">
    <citation type="submission" date="2024-04" db="EMBL/GenBank/DDBJ databases">
        <title>Complete genome sequence of Fusarium acuminatum.</title>
        <authorList>
            <person name="Lan B."/>
        </authorList>
    </citation>
    <scope>NUCLEOTIDE SEQUENCE [LARGE SCALE GENOMIC DNA]</scope>
    <source>
        <strain evidence="2">1A</strain>
    </source>
</reference>
<dbReference type="PANTHER" id="PTHR33112">
    <property type="entry name" value="DOMAIN PROTEIN, PUTATIVE-RELATED"/>
    <property type="match status" value="1"/>
</dbReference>
<protein>
    <submittedName>
        <fullName evidence="2">Heterokaryon incompatibility protein-domain-containing protein</fullName>
    </submittedName>
</protein>
<dbReference type="Pfam" id="PF06985">
    <property type="entry name" value="HET"/>
    <property type="match status" value="1"/>
</dbReference>
<evidence type="ECO:0000313" key="2">
    <source>
        <dbReference type="EMBL" id="WZH42273.1"/>
    </source>
</evidence>
<keyword evidence="3" id="KW-1185">Reference proteome</keyword>
<evidence type="ECO:0000259" key="1">
    <source>
        <dbReference type="Pfam" id="PF06985"/>
    </source>
</evidence>
<proteinExistence type="predicted"/>
<name>A0ABZ2WNH6_9HYPO</name>
<accession>A0ABZ2WNH6</accession>
<organism evidence="2 3">
    <name type="scientific">Fusarium acuminatum</name>
    <dbReference type="NCBI Taxonomy" id="5515"/>
    <lineage>
        <taxon>Eukaryota</taxon>
        <taxon>Fungi</taxon>
        <taxon>Dikarya</taxon>
        <taxon>Ascomycota</taxon>
        <taxon>Pezizomycotina</taxon>
        <taxon>Sordariomycetes</taxon>
        <taxon>Hypocreomycetidae</taxon>
        <taxon>Hypocreales</taxon>
        <taxon>Nectriaceae</taxon>
        <taxon>Fusarium</taxon>
        <taxon>Fusarium tricinctum species complex</taxon>
    </lineage>
</organism>
<dbReference type="InterPro" id="IPR010730">
    <property type="entry name" value="HET"/>
</dbReference>